<dbReference type="GO" id="GO:0035925">
    <property type="term" value="F:mRNA 3'-UTR AU-rich region binding"/>
    <property type="evidence" value="ECO:0007669"/>
    <property type="project" value="TreeGrafter"/>
</dbReference>
<dbReference type="GO" id="GO:0071038">
    <property type="term" value="P:TRAMP-dependent tRNA surveillance pathway"/>
    <property type="evidence" value="ECO:0007669"/>
    <property type="project" value="TreeGrafter"/>
</dbReference>
<feature type="domain" description="Exoribonuclease phosphorolytic" evidence="8">
    <location>
        <begin position="36"/>
        <end position="164"/>
    </location>
</feature>
<dbReference type="OrthoDB" id="10264038at2759"/>
<reference evidence="10 11" key="1">
    <citation type="submission" date="2020-08" db="EMBL/GenBank/DDBJ databases">
        <authorList>
            <person name="Newling K."/>
            <person name="Davey J."/>
            <person name="Forrester S."/>
        </authorList>
    </citation>
    <scope>NUCLEOTIDE SEQUENCE [LARGE SCALE GENOMIC DNA]</scope>
    <source>
        <strain evidence="11">Crithidia deanei Carvalho (ATCC PRA-265)</strain>
    </source>
</reference>
<comment type="similarity">
    <text evidence="3">Belongs to the RNase PH family.</text>
</comment>
<evidence type="ECO:0000256" key="5">
    <source>
        <dbReference type="ARBA" id="ARBA00022884"/>
    </source>
</evidence>
<dbReference type="InterPro" id="IPR001247">
    <property type="entry name" value="ExoRNase_PH_dom1"/>
</dbReference>
<dbReference type="Proteomes" id="UP000515908">
    <property type="component" value="Chromosome 17"/>
</dbReference>
<evidence type="ECO:0000256" key="4">
    <source>
        <dbReference type="ARBA" id="ARBA00022490"/>
    </source>
</evidence>
<dbReference type="SUPFAM" id="SSF55666">
    <property type="entry name" value="Ribonuclease PH domain 2-like"/>
    <property type="match status" value="1"/>
</dbReference>
<keyword evidence="6" id="KW-0539">Nucleus</keyword>
<dbReference type="GO" id="GO:0000177">
    <property type="term" value="C:cytoplasmic exosome (RNase complex)"/>
    <property type="evidence" value="ECO:0007669"/>
    <property type="project" value="TreeGrafter"/>
</dbReference>
<gene>
    <name evidence="10" type="ORF">ADEAN_000808400</name>
</gene>
<proteinExistence type="inferred from homology"/>
<dbReference type="Pfam" id="PF03725">
    <property type="entry name" value="RNase_PH_C"/>
    <property type="match status" value="1"/>
</dbReference>
<keyword evidence="5" id="KW-0694">RNA-binding</keyword>
<dbReference type="InterPro" id="IPR036345">
    <property type="entry name" value="ExoRNase_PH_dom2_sf"/>
</dbReference>
<dbReference type="GO" id="GO:0034475">
    <property type="term" value="P:U4 snRNA 3'-end processing"/>
    <property type="evidence" value="ECO:0007669"/>
    <property type="project" value="TreeGrafter"/>
</dbReference>
<dbReference type="PANTHER" id="PTHR11097">
    <property type="entry name" value="EXOSOME COMPLEX EXONUCLEASE RIBOSOMAL RNA PROCESSING PROTEIN"/>
    <property type="match status" value="1"/>
</dbReference>
<evidence type="ECO:0000256" key="6">
    <source>
        <dbReference type="ARBA" id="ARBA00023242"/>
    </source>
</evidence>
<evidence type="ECO:0000256" key="1">
    <source>
        <dbReference type="ARBA" id="ARBA00004123"/>
    </source>
</evidence>
<dbReference type="GO" id="GO:0016075">
    <property type="term" value="P:rRNA catabolic process"/>
    <property type="evidence" value="ECO:0007669"/>
    <property type="project" value="TreeGrafter"/>
</dbReference>
<dbReference type="InterPro" id="IPR015847">
    <property type="entry name" value="ExoRNase_PH_dom2"/>
</dbReference>
<feature type="region of interest" description="Disordered" evidence="7">
    <location>
        <begin position="315"/>
        <end position="338"/>
    </location>
</feature>
<sequence length="338" mass="38021">MARSVQEDVLLSHNVEFAQNVWKIGLRPDKRAALQAREISVEFPLLSRDTVQVRCGETSVIAKTACELVEPNPYRPKHGFFNFQSRQLFQERDNPQKVKELKKLNSFLERLFRDNVVETEGLCVLPGRRVWSLQVSVIVVNDEGNVKDVAQWAVLNVLRHFRRPQITLRGDEITVHPPHEREPTPLALHHLPVCTSLAVTLSPKEVELEARVATLQNRPNQNENALWLIVDPTATESRAAASLITVAVNAEGMVCALERTEGCDVSWDLIQKCIEAATNMSKYVLQIGEDAARAHEEKIKAAIKSQFAWAKERLGVGKSNDDAAEPPLKKQKTDEPTH</sequence>
<dbReference type="GO" id="GO:0034476">
    <property type="term" value="P:U5 snRNA 3'-end processing"/>
    <property type="evidence" value="ECO:0007669"/>
    <property type="project" value="TreeGrafter"/>
</dbReference>
<comment type="subcellular location">
    <subcellularLocation>
        <location evidence="2">Cytoplasm</location>
    </subcellularLocation>
    <subcellularLocation>
        <location evidence="1">Nucleus</location>
    </subcellularLocation>
</comment>
<evidence type="ECO:0000259" key="9">
    <source>
        <dbReference type="Pfam" id="PF03725"/>
    </source>
</evidence>
<dbReference type="InterPro" id="IPR020568">
    <property type="entry name" value="Ribosomal_Su5_D2-typ_SF"/>
</dbReference>
<dbReference type="GO" id="GO:0000467">
    <property type="term" value="P:exonucleolytic trimming to generate mature 3'-end of 5.8S rRNA from tricistronic rRNA transcript (SSU-rRNA, 5.8S rRNA, LSU-rRNA)"/>
    <property type="evidence" value="ECO:0007669"/>
    <property type="project" value="TreeGrafter"/>
</dbReference>
<evidence type="ECO:0000313" key="10">
    <source>
        <dbReference type="EMBL" id="CAD2220562.1"/>
    </source>
</evidence>
<dbReference type="Gene3D" id="3.30.230.70">
    <property type="entry name" value="GHMP Kinase, N-terminal domain"/>
    <property type="match status" value="1"/>
</dbReference>
<dbReference type="InterPro" id="IPR050590">
    <property type="entry name" value="Exosome_comp_Rrp42_subfam"/>
</dbReference>
<keyword evidence="11" id="KW-1185">Reference proteome</keyword>
<evidence type="ECO:0000256" key="7">
    <source>
        <dbReference type="SAM" id="MobiDB-lite"/>
    </source>
</evidence>
<dbReference type="GO" id="GO:0000176">
    <property type="term" value="C:nuclear exosome (RNase complex)"/>
    <property type="evidence" value="ECO:0007669"/>
    <property type="project" value="TreeGrafter"/>
</dbReference>
<accession>S9X2R0</accession>
<keyword evidence="4" id="KW-0963">Cytoplasm</keyword>
<dbReference type="InterPro" id="IPR027408">
    <property type="entry name" value="PNPase/RNase_PH_dom_sf"/>
</dbReference>
<dbReference type="AlphaFoldDB" id="S9X2R0"/>
<organism evidence="10 11">
    <name type="scientific">Angomonas deanei</name>
    <dbReference type="NCBI Taxonomy" id="59799"/>
    <lineage>
        <taxon>Eukaryota</taxon>
        <taxon>Discoba</taxon>
        <taxon>Euglenozoa</taxon>
        <taxon>Kinetoplastea</taxon>
        <taxon>Metakinetoplastina</taxon>
        <taxon>Trypanosomatida</taxon>
        <taxon>Trypanosomatidae</taxon>
        <taxon>Strigomonadinae</taxon>
        <taxon>Angomonas</taxon>
    </lineage>
</organism>
<evidence type="ECO:0000256" key="2">
    <source>
        <dbReference type="ARBA" id="ARBA00004496"/>
    </source>
</evidence>
<dbReference type="SUPFAM" id="SSF54211">
    <property type="entry name" value="Ribosomal protein S5 domain 2-like"/>
    <property type="match status" value="1"/>
</dbReference>
<dbReference type="CDD" id="cd11368">
    <property type="entry name" value="RNase_PH_RRP45"/>
    <property type="match status" value="1"/>
</dbReference>
<dbReference type="EMBL" id="LR877161">
    <property type="protein sequence ID" value="CAD2220562.1"/>
    <property type="molecule type" value="Genomic_DNA"/>
</dbReference>
<dbReference type="GO" id="GO:0034473">
    <property type="term" value="P:U1 snRNA 3'-end processing"/>
    <property type="evidence" value="ECO:0007669"/>
    <property type="project" value="TreeGrafter"/>
</dbReference>
<evidence type="ECO:0000256" key="3">
    <source>
        <dbReference type="ARBA" id="ARBA00006678"/>
    </source>
</evidence>
<evidence type="ECO:0000313" key="11">
    <source>
        <dbReference type="Proteomes" id="UP000515908"/>
    </source>
</evidence>
<protein>
    <submittedName>
        <fullName evidence="10">3' exoribonuclease family, domain 1, putative</fullName>
    </submittedName>
</protein>
<feature type="domain" description="Exoribonuclease phosphorolytic" evidence="9">
    <location>
        <begin position="228"/>
        <end position="278"/>
    </location>
</feature>
<dbReference type="GO" id="GO:0071035">
    <property type="term" value="P:nuclear polyadenylation-dependent rRNA catabolic process"/>
    <property type="evidence" value="ECO:0007669"/>
    <property type="project" value="TreeGrafter"/>
</dbReference>
<evidence type="ECO:0000259" key="8">
    <source>
        <dbReference type="Pfam" id="PF01138"/>
    </source>
</evidence>
<dbReference type="GO" id="GO:0071028">
    <property type="term" value="P:nuclear mRNA surveillance"/>
    <property type="evidence" value="ECO:0007669"/>
    <property type="project" value="TreeGrafter"/>
</dbReference>
<name>S9X2R0_9TRYP</name>
<dbReference type="Pfam" id="PF01138">
    <property type="entry name" value="RNase_PH"/>
    <property type="match status" value="1"/>
</dbReference>
<dbReference type="InterPro" id="IPR033100">
    <property type="entry name" value="Rrp45"/>
</dbReference>
<dbReference type="VEuPathDB" id="TriTrypDB:ADEAN_000808400"/>
<dbReference type="PANTHER" id="PTHR11097:SF14">
    <property type="entry name" value="EXOSOME COMPLEX COMPONENT RRP45"/>
    <property type="match status" value="1"/>
</dbReference>